<organism evidence="1 2">
    <name type="scientific">Lophiotrema nucula</name>
    <dbReference type="NCBI Taxonomy" id="690887"/>
    <lineage>
        <taxon>Eukaryota</taxon>
        <taxon>Fungi</taxon>
        <taxon>Dikarya</taxon>
        <taxon>Ascomycota</taxon>
        <taxon>Pezizomycotina</taxon>
        <taxon>Dothideomycetes</taxon>
        <taxon>Pleosporomycetidae</taxon>
        <taxon>Pleosporales</taxon>
        <taxon>Lophiotremataceae</taxon>
        <taxon>Lophiotrema</taxon>
    </lineage>
</organism>
<accession>A0A6A5Z557</accession>
<dbReference type="EMBL" id="ML977326">
    <property type="protein sequence ID" value="KAF2114007.1"/>
    <property type="molecule type" value="Genomic_DNA"/>
</dbReference>
<gene>
    <name evidence="1" type="ORF">BDV96DRAFT_577408</name>
</gene>
<dbReference type="AlphaFoldDB" id="A0A6A5Z557"/>
<proteinExistence type="predicted"/>
<evidence type="ECO:0000313" key="2">
    <source>
        <dbReference type="Proteomes" id="UP000799770"/>
    </source>
</evidence>
<dbReference type="Proteomes" id="UP000799770">
    <property type="component" value="Unassembled WGS sequence"/>
</dbReference>
<evidence type="ECO:0000313" key="1">
    <source>
        <dbReference type="EMBL" id="KAF2114007.1"/>
    </source>
</evidence>
<name>A0A6A5Z557_9PLEO</name>
<sequence length="94" mass="10232">MGRVRGIAMAKVQASGPLRDDELLLRRAKGPNPRVNVGLSQEWTNASCPQQPVDPSLLPQRRRVAAATPSEPCQRKQCLFSLHTGALLDVGEAF</sequence>
<protein>
    <submittedName>
        <fullName evidence="1">Uncharacterized protein</fullName>
    </submittedName>
</protein>
<reference evidence="1" key="1">
    <citation type="journal article" date="2020" name="Stud. Mycol.">
        <title>101 Dothideomycetes genomes: a test case for predicting lifestyles and emergence of pathogens.</title>
        <authorList>
            <person name="Haridas S."/>
            <person name="Albert R."/>
            <person name="Binder M."/>
            <person name="Bloem J."/>
            <person name="Labutti K."/>
            <person name="Salamov A."/>
            <person name="Andreopoulos B."/>
            <person name="Baker S."/>
            <person name="Barry K."/>
            <person name="Bills G."/>
            <person name="Bluhm B."/>
            <person name="Cannon C."/>
            <person name="Castanera R."/>
            <person name="Culley D."/>
            <person name="Daum C."/>
            <person name="Ezra D."/>
            <person name="Gonzalez J."/>
            <person name="Henrissat B."/>
            <person name="Kuo A."/>
            <person name="Liang C."/>
            <person name="Lipzen A."/>
            <person name="Lutzoni F."/>
            <person name="Magnuson J."/>
            <person name="Mondo S."/>
            <person name="Nolan M."/>
            <person name="Ohm R."/>
            <person name="Pangilinan J."/>
            <person name="Park H.-J."/>
            <person name="Ramirez L."/>
            <person name="Alfaro M."/>
            <person name="Sun H."/>
            <person name="Tritt A."/>
            <person name="Yoshinaga Y."/>
            <person name="Zwiers L.-H."/>
            <person name="Turgeon B."/>
            <person name="Goodwin S."/>
            <person name="Spatafora J."/>
            <person name="Crous P."/>
            <person name="Grigoriev I."/>
        </authorList>
    </citation>
    <scope>NUCLEOTIDE SEQUENCE</scope>
    <source>
        <strain evidence="1">CBS 627.86</strain>
    </source>
</reference>
<keyword evidence="2" id="KW-1185">Reference proteome</keyword>